<name>A0A834CXX0_JUGRE</name>
<reference evidence="1" key="2">
    <citation type="submission" date="2020-03" db="EMBL/GenBank/DDBJ databases">
        <title>Walnut 2.0.</title>
        <authorList>
            <person name="Marrano A."/>
            <person name="Britton M."/>
            <person name="Zimin A.V."/>
            <person name="Zaini P.A."/>
            <person name="Workman R."/>
            <person name="Puiu D."/>
            <person name="Bianco L."/>
            <person name="Allen B.J."/>
            <person name="Troggio M."/>
            <person name="Leslie C.A."/>
            <person name="Timp W."/>
            <person name="Dendekar A."/>
            <person name="Salzberg S.L."/>
            <person name="Neale D.B."/>
        </authorList>
    </citation>
    <scope>NUCLEOTIDE SEQUENCE</scope>
    <source>
        <tissue evidence="1">Leaves</tissue>
    </source>
</reference>
<evidence type="ECO:0000313" key="2">
    <source>
        <dbReference type="Proteomes" id="UP000619265"/>
    </source>
</evidence>
<reference evidence="1" key="1">
    <citation type="submission" date="2015-10" db="EMBL/GenBank/DDBJ databases">
        <authorList>
            <person name="Martinez-Garcia P.J."/>
            <person name="Crepeau M.W."/>
            <person name="Puiu D."/>
            <person name="Gonzalez-Ibeas D."/>
            <person name="Whalen J."/>
            <person name="Stevens K."/>
            <person name="Paul R."/>
            <person name="Butterfield T."/>
            <person name="Britton M."/>
            <person name="Reagan R."/>
            <person name="Chakraborty S."/>
            <person name="Walawage S.L."/>
            <person name="Vasquez-Gross H.A."/>
            <person name="Cardeno C."/>
            <person name="Famula R."/>
            <person name="Pratt K."/>
            <person name="Kuruganti S."/>
            <person name="Aradhya M.K."/>
            <person name="Leslie C.A."/>
            <person name="Dandekar A.M."/>
            <person name="Salzberg S.L."/>
            <person name="Wegrzyn J.L."/>
            <person name="Langley C.H."/>
            <person name="Neale D.B."/>
        </authorList>
    </citation>
    <scope>NUCLEOTIDE SEQUENCE</scope>
    <source>
        <tissue evidence="1">Leaves</tissue>
    </source>
</reference>
<proteinExistence type="predicted"/>
<dbReference type="PANTHER" id="PTHR34539:SF15">
    <property type="match status" value="1"/>
</dbReference>
<gene>
    <name evidence="1" type="ORF">F2P56_013141</name>
</gene>
<dbReference type="Proteomes" id="UP000619265">
    <property type="component" value="Unassembled WGS sequence"/>
</dbReference>
<organism evidence="1 2">
    <name type="scientific">Juglans regia</name>
    <name type="common">English walnut</name>
    <dbReference type="NCBI Taxonomy" id="51240"/>
    <lineage>
        <taxon>Eukaryota</taxon>
        <taxon>Viridiplantae</taxon>
        <taxon>Streptophyta</taxon>
        <taxon>Embryophyta</taxon>
        <taxon>Tracheophyta</taxon>
        <taxon>Spermatophyta</taxon>
        <taxon>Magnoliopsida</taxon>
        <taxon>eudicotyledons</taxon>
        <taxon>Gunneridae</taxon>
        <taxon>Pentapetalae</taxon>
        <taxon>rosids</taxon>
        <taxon>fabids</taxon>
        <taxon>Fagales</taxon>
        <taxon>Juglandaceae</taxon>
        <taxon>Juglans</taxon>
    </lineage>
</organism>
<dbReference type="AlphaFoldDB" id="A0A834CXX0"/>
<sequence length="251" mass="27646">MLVAHWGCYVLVARQKGGKERWAWAVNLHVVCHLRGSPLGARVTSCNLCLWFGGWVSFKARGDLQQWKVLSQVVEVARSSTWAELLCFMDPHDSKSWERQSTLGKHPVVGTGENGEEQWRGTPILVAAPELAPAVLDQTYDSGESQLELGYLLEASDDELGLPPTISPEEETKIEAVDFDTSSLGAAGLTGFLGFENEIPNYDSFEFGVGFDPYSNTDDTSGELVALGGLFDYSDRSFEPAENSEFLYLPE</sequence>
<dbReference type="Gramene" id="Jr06_14420_p1">
    <property type="protein sequence ID" value="cds.Jr06_14420_p1"/>
    <property type="gene ID" value="Jr06_14420"/>
</dbReference>
<comment type="caution">
    <text evidence="1">The sequence shown here is derived from an EMBL/GenBank/DDBJ whole genome shotgun (WGS) entry which is preliminary data.</text>
</comment>
<dbReference type="PANTHER" id="PTHR34539">
    <property type="entry name" value="T6J4.11 PROTEIN"/>
    <property type="match status" value="1"/>
</dbReference>
<accession>A0A834CXX0</accession>
<dbReference type="EMBL" id="LIHL02000006">
    <property type="protein sequence ID" value="KAF5469040.1"/>
    <property type="molecule type" value="Genomic_DNA"/>
</dbReference>
<protein>
    <submittedName>
        <fullName evidence="1">Uncharacterized protein</fullName>
    </submittedName>
</protein>
<evidence type="ECO:0000313" key="1">
    <source>
        <dbReference type="EMBL" id="KAF5469040.1"/>
    </source>
</evidence>